<accession>A0A5J4S9I9</accession>
<evidence type="ECO:0000313" key="1">
    <source>
        <dbReference type="EMBL" id="KAA6342826.1"/>
    </source>
</evidence>
<sequence>MPNSYRSILFKSPPVIDTDRWNEGDKIENLKSYCKSKNIDYNGWFVAQSNPCFEVWQYYHFHDKKPDTLEVNNCESFKDFVNKKIPGGFDNRKMPIEIQKAIINSENNFELENEQPKIYSTEVFRLAKLIVSFTQEQINKCITKQKKFVNA</sequence>
<reference evidence="1" key="1">
    <citation type="submission" date="2019-03" db="EMBL/GenBank/DDBJ databases">
        <title>Single cell metagenomics reveals metabolic interactions within the superorganism composed of flagellate Streblomastix strix and complex community of Bacteroidetes bacteria on its surface.</title>
        <authorList>
            <person name="Treitli S.C."/>
            <person name="Kolisko M."/>
            <person name="Husnik F."/>
            <person name="Keeling P."/>
            <person name="Hampl V."/>
        </authorList>
    </citation>
    <scope>NUCLEOTIDE SEQUENCE</scope>
    <source>
        <strain evidence="1">STM</strain>
    </source>
</reference>
<dbReference type="EMBL" id="SNRY01000303">
    <property type="protein sequence ID" value="KAA6342826.1"/>
    <property type="molecule type" value="Genomic_DNA"/>
</dbReference>
<proteinExistence type="predicted"/>
<organism evidence="1">
    <name type="scientific">termite gut metagenome</name>
    <dbReference type="NCBI Taxonomy" id="433724"/>
    <lineage>
        <taxon>unclassified sequences</taxon>
        <taxon>metagenomes</taxon>
        <taxon>organismal metagenomes</taxon>
    </lineage>
</organism>
<dbReference type="Pfam" id="PF13707">
    <property type="entry name" value="RloB"/>
    <property type="match status" value="1"/>
</dbReference>
<comment type="caution">
    <text evidence="1">The sequence shown here is derived from an EMBL/GenBank/DDBJ whole genome shotgun (WGS) entry which is preliminary data.</text>
</comment>
<dbReference type="InterPro" id="IPR025591">
    <property type="entry name" value="RloB"/>
</dbReference>
<gene>
    <name evidence="1" type="ORF">EZS27_009439</name>
</gene>
<protein>
    <recommendedName>
        <fullName evidence="2">RloB domain-containing protein</fullName>
    </recommendedName>
</protein>
<evidence type="ECO:0008006" key="2">
    <source>
        <dbReference type="Google" id="ProtNLM"/>
    </source>
</evidence>
<name>A0A5J4S9I9_9ZZZZ</name>
<dbReference type="AlphaFoldDB" id="A0A5J4S9I9"/>